<keyword evidence="1" id="KW-0472">Membrane</keyword>
<accession>A0ABQ9Z576</accession>
<protein>
    <submittedName>
        <fullName evidence="2">Uncharacterized protein</fullName>
    </submittedName>
</protein>
<dbReference type="Proteomes" id="UP001234178">
    <property type="component" value="Unassembled WGS sequence"/>
</dbReference>
<keyword evidence="1" id="KW-0812">Transmembrane</keyword>
<evidence type="ECO:0000313" key="2">
    <source>
        <dbReference type="EMBL" id="KAK4008048.1"/>
    </source>
</evidence>
<proteinExistence type="predicted"/>
<keyword evidence="1" id="KW-1133">Transmembrane helix</keyword>
<evidence type="ECO:0000313" key="3">
    <source>
        <dbReference type="Proteomes" id="UP001234178"/>
    </source>
</evidence>
<evidence type="ECO:0000256" key="1">
    <source>
        <dbReference type="SAM" id="Phobius"/>
    </source>
</evidence>
<sequence>MASKSAGIEDGKINYEKGEFYTNPPVATCSRKQAVFIIGLILATLLTCSLIIAFVRPSHCGHVEEGLDFHIVVHI</sequence>
<name>A0ABQ9Z576_9CRUS</name>
<organism evidence="2 3">
    <name type="scientific">Daphnia magna</name>
    <dbReference type="NCBI Taxonomy" id="35525"/>
    <lineage>
        <taxon>Eukaryota</taxon>
        <taxon>Metazoa</taxon>
        <taxon>Ecdysozoa</taxon>
        <taxon>Arthropoda</taxon>
        <taxon>Crustacea</taxon>
        <taxon>Branchiopoda</taxon>
        <taxon>Diplostraca</taxon>
        <taxon>Cladocera</taxon>
        <taxon>Anomopoda</taxon>
        <taxon>Daphniidae</taxon>
        <taxon>Daphnia</taxon>
    </lineage>
</organism>
<reference evidence="2 3" key="1">
    <citation type="journal article" date="2023" name="Nucleic Acids Res.">
        <title>The hologenome of Daphnia magna reveals possible DNA methylation and microbiome-mediated evolution of the host genome.</title>
        <authorList>
            <person name="Chaturvedi A."/>
            <person name="Li X."/>
            <person name="Dhandapani V."/>
            <person name="Marshall H."/>
            <person name="Kissane S."/>
            <person name="Cuenca-Cambronero M."/>
            <person name="Asole G."/>
            <person name="Calvet F."/>
            <person name="Ruiz-Romero M."/>
            <person name="Marangio P."/>
            <person name="Guigo R."/>
            <person name="Rago D."/>
            <person name="Mirbahai L."/>
            <person name="Eastwood N."/>
            <person name="Colbourne J.K."/>
            <person name="Zhou J."/>
            <person name="Mallon E."/>
            <person name="Orsini L."/>
        </authorList>
    </citation>
    <scope>NUCLEOTIDE SEQUENCE [LARGE SCALE GENOMIC DNA]</scope>
    <source>
        <strain evidence="2">LRV0_1</strain>
    </source>
</reference>
<dbReference type="EMBL" id="JAOYFB010000002">
    <property type="protein sequence ID" value="KAK4008048.1"/>
    <property type="molecule type" value="Genomic_DNA"/>
</dbReference>
<comment type="caution">
    <text evidence="2">The sequence shown here is derived from an EMBL/GenBank/DDBJ whole genome shotgun (WGS) entry which is preliminary data.</text>
</comment>
<gene>
    <name evidence="2" type="ORF">OUZ56_013205</name>
</gene>
<keyword evidence="3" id="KW-1185">Reference proteome</keyword>
<feature type="transmembrane region" description="Helical" evidence="1">
    <location>
        <begin position="34"/>
        <end position="55"/>
    </location>
</feature>